<dbReference type="WBParaSite" id="L893_g14840.t1">
    <property type="protein sequence ID" value="L893_g14840.t1"/>
    <property type="gene ID" value="L893_g14840"/>
</dbReference>
<organism evidence="1 2">
    <name type="scientific">Steinernema glaseri</name>
    <dbReference type="NCBI Taxonomy" id="37863"/>
    <lineage>
        <taxon>Eukaryota</taxon>
        <taxon>Metazoa</taxon>
        <taxon>Ecdysozoa</taxon>
        <taxon>Nematoda</taxon>
        <taxon>Chromadorea</taxon>
        <taxon>Rhabditida</taxon>
        <taxon>Tylenchina</taxon>
        <taxon>Panagrolaimomorpha</taxon>
        <taxon>Strongyloidoidea</taxon>
        <taxon>Steinernematidae</taxon>
        <taxon>Steinernema</taxon>
    </lineage>
</organism>
<proteinExistence type="predicted"/>
<dbReference type="Proteomes" id="UP000095287">
    <property type="component" value="Unplaced"/>
</dbReference>
<evidence type="ECO:0000313" key="2">
    <source>
        <dbReference type="WBParaSite" id="L893_g14840.t1"/>
    </source>
</evidence>
<dbReference type="AlphaFoldDB" id="A0A1I7YCA4"/>
<name>A0A1I7YCA4_9BILA</name>
<reference evidence="2" key="1">
    <citation type="submission" date="2016-11" db="UniProtKB">
        <authorList>
            <consortium name="WormBaseParasite"/>
        </authorList>
    </citation>
    <scope>IDENTIFICATION</scope>
</reference>
<accession>A0A1I7YCA4</accession>
<keyword evidence="1" id="KW-1185">Reference proteome</keyword>
<sequence length="83" mass="9640">MKRESPESRVTTCSPLVSVLRRLRCTPERPRRRLRKPCGLPAERSLPQTEELCKEEVIARHVSVSEITQNTVRTRTRLQVALF</sequence>
<evidence type="ECO:0000313" key="1">
    <source>
        <dbReference type="Proteomes" id="UP000095287"/>
    </source>
</evidence>
<protein>
    <submittedName>
        <fullName evidence="2">Uncharacterized protein</fullName>
    </submittedName>
</protein>